<dbReference type="InterPro" id="IPR028871">
    <property type="entry name" value="BlueCu_1_BS"/>
</dbReference>
<evidence type="ECO:0008006" key="9">
    <source>
        <dbReference type="Google" id="ProtNLM"/>
    </source>
</evidence>
<organism evidence="8">
    <name type="scientific">marine metagenome</name>
    <dbReference type="NCBI Taxonomy" id="408172"/>
    <lineage>
        <taxon>unclassified sequences</taxon>
        <taxon>metagenomes</taxon>
        <taxon>ecological metagenomes</taxon>
    </lineage>
</organism>
<evidence type="ECO:0000259" key="7">
    <source>
        <dbReference type="Pfam" id="PF08450"/>
    </source>
</evidence>
<keyword evidence="4" id="KW-0249">Electron transport</keyword>
<dbReference type="AlphaFoldDB" id="A0A382G6C0"/>
<dbReference type="InterPro" id="IPR013658">
    <property type="entry name" value="SGL"/>
</dbReference>
<keyword evidence="2" id="KW-0479">Metal-binding</keyword>
<evidence type="ECO:0000256" key="5">
    <source>
        <dbReference type="ARBA" id="ARBA00023008"/>
    </source>
</evidence>
<dbReference type="Pfam" id="PF00127">
    <property type="entry name" value="Copper-bind"/>
    <property type="match status" value="1"/>
</dbReference>
<evidence type="ECO:0000259" key="6">
    <source>
        <dbReference type="Pfam" id="PF00127"/>
    </source>
</evidence>
<keyword evidence="5" id="KW-0186">Copper</keyword>
<dbReference type="SUPFAM" id="SSF63829">
    <property type="entry name" value="Calcium-dependent phosphotriesterase"/>
    <property type="match status" value="1"/>
</dbReference>
<evidence type="ECO:0000256" key="2">
    <source>
        <dbReference type="ARBA" id="ARBA00022723"/>
    </source>
</evidence>
<dbReference type="InterPro" id="IPR008972">
    <property type="entry name" value="Cupredoxin"/>
</dbReference>
<dbReference type="GO" id="GO:0009055">
    <property type="term" value="F:electron transfer activity"/>
    <property type="evidence" value="ECO:0007669"/>
    <property type="project" value="InterPro"/>
</dbReference>
<dbReference type="GO" id="GO:0016787">
    <property type="term" value="F:hydrolase activity"/>
    <property type="evidence" value="ECO:0007669"/>
    <property type="project" value="UniProtKB-KW"/>
</dbReference>
<dbReference type="PANTHER" id="PTHR47572:SF4">
    <property type="entry name" value="LACTONASE DRP35"/>
    <property type="match status" value="1"/>
</dbReference>
<dbReference type="PROSITE" id="PS00196">
    <property type="entry name" value="COPPER_BLUE"/>
    <property type="match status" value="1"/>
</dbReference>
<gene>
    <name evidence="8" type="ORF">METZ01_LOCUS223652</name>
</gene>
<dbReference type="CDD" id="cd04233">
    <property type="entry name" value="Auracyanin"/>
    <property type="match status" value="1"/>
</dbReference>
<keyword evidence="3" id="KW-0378">Hydrolase</keyword>
<evidence type="ECO:0000256" key="4">
    <source>
        <dbReference type="ARBA" id="ARBA00022982"/>
    </source>
</evidence>
<keyword evidence="1" id="KW-0813">Transport</keyword>
<evidence type="ECO:0000313" key="8">
    <source>
        <dbReference type="EMBL" id="SVB70798.1"/>
    </source>
</evidence>
<proteinExistence type="predicted"/>
<feature type="domain" description="SMP-30/Gluconolactonase/LRE-like region" evidence="7">
    <location>
        <begin position="47"/>
        <end position="282"/>
    </location>
</feature>
<dbReference type="SUPFAM" id="SSF49503">
    <property type="entry name" value="Cupredoxins"/>
    <property type="match status" value="1"/>
</dbReference>
<protein>
    <recommendedName>
        <fullName evidence="9">Blue (type 1) copper domain-containing protein</fullName>
    </recommendedName>
</protein>
<sequence length="422" mass="45967">MSFSLRNTIGSFILLFLAAAAWPSVGSAADLVAPGAKPVKLAGGFKFTEGPAVAANGDVYFTDIPNNQIHKWSVADRKLSTFAEDTNGANGLFFAEDGSLYACQGLGKRVSAYTSDGSDSNSLAKRYDGNKFNKPNDLWIDGKGGVYFSDPNYGNTEHTQDGEHVYYIPPGGEVIRVADGFKRPNGLVGTPDDSTLYIADIGDKKIYRYAIQSDGTLKDRKLFCESGSDGMTLDQHGNVYLTSGSVKVFSPEGDQIADLKFPESPANVVFGGKDLKTVYVTARTGFYSLDMAVSGAKRKEAFRITISTVQDKMLYDKKEFSVETGKPVQLTFINNDFPPHNLLIVKPGTADEVATLAILLANDGFKKQWRPDTPKILWGSTMIDYEQKSVISFTAPEPGDYPYVCTFPGHALLMRGMMHVLP</sequence>
<dbReference type="InterPro" id="IPR011042">
    <property type="entry name" value="6-blade_b-propeller_TolB-like"/>
</dbReference>
<evidence type="ECO:0000256" key="1">
    <source>
        <dbReference type="ARBA" id="ARBA00022448"/>
    </source>
</evidence>
<dbReference type="PANTHER" id="PTHR47572">
    <property type="entry name" value="LIPOPROTEIN-RELATED"/>
    <property type="match status" value="1"/>
</dbReference>
<dbReference type="Pfam" id="PF08450">
    <property type="entry name" value="SGL"/>
    <property type="match status" value="1"/>
</dbReference>
<evidence type="ECO:0000256" key="3">
    <source>
        <dbReference type="ARBA" id="ARBA00022801"/>
    </source>
</evidence>
<dbReference type="Gene3D" id="2.120.10.30">
    <property type="entry name" value="TolB, C-terminal domain"/>
    <property type="match status" value="1"/>
</dbReference>
<accession>A0A382G6C0</accession>
<dbReference type="InterPro" id="IPR051262">
    <property type="entry name" value="SMP-30/CGR1_Lactonase"/>
</dbReference>
<reference evidence="8" key="1">
    <citation type="submission" date="2018-05" db="EMBL/GenBank/DDBJ databases">
        <authorList>
            <person name="Lanie J.A."/>
            <person name="Ng W.-L."/>
            <person name="Kazmierczak K.M."/>
            <person name="Andrzejewski T.M."/>
            <person name="Davidsen T.M."/>
            <person name="Wayne K.J."/>
            <person name="Tettelin H."/>
            <person name="Glass J.I."/>
            <person name="Rusch D."/>
            <person name="Podicherti R."/>
            <person name="Tsui H.-C.T."/>
            <person name="Winkler M.E."/>
        </authorList>
    </citation>
    <scope>NUCLEOTIDE SEQUENCE</scope>
</reference>
<dbReference type="Gene3D" id="2.60.40.420">
    <property type="entry name" value="Cupredoxins - blue copper proteins"/>
    <property type="match status" value="1"/>
</dbReference>
<dbReference type="GO" id="GO:0005507">
    <property type="term" value="F:copper ion binding"/>
    <property type="evidence" value="ECO:0007669"/>
    <property type="project" value="InterPro"/>
</dbReference>
<name>A0A382G6C0_9ZZZZ</name>
<dbReference type="InterPro" id="IPR000923">
    <property type="entry name" value="BlueCu_1"/>
</dbReference>
<feature type="domain" description="Blue (type 1) copper" evidence="6">
    <location>
        <begin position="308"/>
        <end position="420"/>
    </location>
</feature>
<dbReference type="EMBL" id="UINC01053814">
    <property type="protein sequence ID" value="SVB70798.1"/>
    <property type="molecule type" value="Genomic_DNA"/>
</dbReference>
<feature type="non-terminal residue" evidence="8">
    <location>
        <position position="422"/>
    </location>
</feature>